<reference evidence="1 3" key="2">
    <citation type="journal article" date="2018" name="Plant J.">
        <title>The Physcomitrella patens chromosome-scale assembly reveals moss genome structure and evolution.</title>
        <authorList>
            <person name="Lang D."/>
            <person name="Ullrich K.K."/>
            <person name="Murat F."/>
            <person name="Fuchs J."/>
            <person name="Jenkins J."/>
            <person name="Haas F.B."/>
            <person name="Piednoel M."/>
            <person name="Gundlach H."/>
            <person name="Van Bel M."/>
            <person name="Meyberg R."/>
            <person name="Vives C."/>
            <person name="Morata J."/>
            <person name="Symeonidi A."/>
            <person name="Hiss M."/>
            <person name="Muchero W."/>
            <person name="Kamisugi Y."/>
            <person name="Saleh O."/>
            <person name="Blanc G."/>
            <person name="Decker E.L."/>
            <person name="van Gessel N."/>
            <person name="Grimwood J."/>
            <person name="Hayes R.D."/>
            <person name="Graham S.W."/>
            <person name="Gunter L.E."/>
            <person name="McDaniel S.F."/>
            <person name="Hoernstein S.N.W."/>
            <person name="Larsson A."/>
            <person name="Li F.W."/>
            <person name="Perroud P.F."/>
            <person name="Phillips J."/>
            <person name="Ranjan P."/>
            <person name="Rokshar D.S."/>
            <person name="Rothfels C.J."/>
            <person name="Schneider L."/>
            <person name="Shu S."/>
            <person name="Stevenson D.W."/>
            <person name="Thummler F."/>
            <person name="Tillich M."/>
            <person name="Villarreal Aguilar J.C."/>
            <person name="Widiez T."/>
            <person name="Wong G.K."/>
            <person name="Wymore A."/>
            <person name="Zhang Y."/>
            <person name="Zimmer A.D."/>
            <person name="Quatrano R.S."/>
            <person name="Mayer K.F.X."/>
            <person name="Goodstein D."/>
            <person name="Casacuberta J.M."/>
            <person name="Vandepoele K."/>
            <person name="Reski R."/>
            <person name="Cuming A.C."/>
            <person name="Tuskan G.A."/>
            <person name="Maumus F."/>
            <person name="Salse J."/>
            <person name="Schmutz J."/>
            <person name="Rensing S.A."/>
        </authorList>
    </citation>
    <scope>NUCLEOTIDE SEQUENCE [LARGE SCALE GENOMIC DNA]</scope>
    <source>
        <strain evidence="2 3">cv. Gransden 2004</strain>
    </source>
</reference>
<dbReference type="AlphaFoldDB" id="A0A2K1KCR0"/>
<accession>A0A2K1KCR0</accession>
<sequence>MKMPTWVTLKLVSNELVSSACNNVQSLRPLLGQNRNNKFGID</sequence>
<evidence type="ECO:0000313" key="3">
    <source>
        <dbReference type="Proteomes" id="UP000006727"/>
    </source>
</evidence>
<dbReference type="Proteomes" id="UP000006727">
    <property type="component" value="Chromosome 7"/>
</dbReference>
<reference evidence="1 3" key="1">
    <citation type="journal article" date="2008" name="Science">
        <title>The Physcomitrella genome reveals evolutionary insights into the conquest of land by plants.</title>
        <authorList>
            <person name="Rensing S."/>
            <person name="Lang D."/>
            <person name="Zimmer A."/>
            <person name="Terry A."/>
            <person name="Salamov A."/>
            <person name="Shapiro H."/>
            <person name="Nishiyama T."/>
            <person name="Perroud P.-F."/>
            <person name="Lindquist E."/>
            <person name="Kamisugi Y."/>
            <person name="Tanahashi T."/>
            <person name="Sakakibara K."/>
            <person name="Fujita T."/>
            <person name="Oishi K."/>
            <person name="Shin-I T."/>
            <person name="Kuroki Y."/>
            <person name="Toyoda A."/>
            <person name="Suzuki Y."/>
            <person name="Hashimoto A."/>
            <person name="Yamaguchi K."/>
            <person name="Sugano A."/>
            <person name="Kohara Y."/>
            <person name="Fujiyama A."/>
            <person name="Anterola A."/>
            <person name="Aoki S."/>
            <person name="Ashton N."/>
            <person name="Barbazuk W.B."/>
            <person name="Barker E."/>
            <person name="Bennetzen J."/>
            <person name="Bezanilla M."/>
            <person name="Blankenship R."/>
            <person name="Cho S.H."/>
            <person name="Dutcher S."/>
            <person name="Estelle M."/>
            <person name="Fawcett J.A."/>
            <person name="Gundlach H."/>
            <person name="Hanada K."/>
            <person name="Heyl A."/>
            <person name="Hicks K.A."/>
            <person name="Hugh J."/>
            <person name="Lohr M."/>
            <person name="Mayer K."/>
            <person name="Melkozernov A."/>
            <person name="Murata T."/>
            <person name="Nelson D."/>
            <person name="Pils B."/>
            <person name="Prigge M."/>
            <person name="Reiss B."/>
            <person name="Renner T."/>
            <person name="Rombauts S."/>
            <person name="Rushton P."/>
            <person name="Sanderfoot A."/>
            <person name="Schween G."/>
            <person name="Shiu S.-H."/>
            <person name="Stueber K."/>
            <person name="Theodoulou F.L."/>
            <person name="Tu H."/>
            <person name="Van de Peer Y."/>
            <person name="Verrier P.J."/>
            <person name="Waters E."/>
            <person name="Wood A."/>
            <person name="Yang L."/>
            <person name="Cove D."/>
            <person name="Cuming A."/>
            <person name="Hasebe M."/>
            <person name="Lucas S."/>
            <person name="Mishler D.B."/>
            <person name="Reski R."/>
            <person name="Grigoriev I."/>
            <person name="Quatrano R.S."/>
            <person name="Boore J.L."/>
        </authorList>
    </citation>
    <scope>NUCLEOTIDE SEQUENCE [LARGE SCALE GENOMIC DNA]</scope>
    <source>
        <strain evidence="2 3">cv. Gransden 2004</strain>
    </source>
</reference>
<evidence type="ECO:0000313" key="2">
    <source>
        <dbReference type="EnsemblPlants" id="PAC:32926355.CDS.1"/>
    </source>
</evidence>
<gene>
    <name evidence="1" type="ORF">PHYPA_010745</name>
</gene>
<name>A0A2K1KCR0_PHYPA</name>
<keyword evidence="3" id="KW-1185">Reference proteome</keyword>
<evidence type="ECO:0000313" key="1">
    <source>
        <dbReference type="EMBL" id="PNR51558.1"/>
    </source>
</evidence>
<dbReference type="InParanoid" id="A0A2K1KCR0"/>
<reference evidence="2" key="3">
    <citation type="submission" date="2020-12" db="UniProtKB">
        <authorList>
            <consortium name="EnsemblPlants"/>
        </authorList>
    </citation>
    <scope>IDENTIFICATION</scope>
</reference>
<proteinExistence type="predicted"/>
<organism evidence="1">
    <name type="scientific">Physcomitrium patens</name>
    <name type="common">Spreading-leaved earth moss</name>
    <name type="synonym">Physcomitrella patens</name>
    <dbReference type="NCBI Taxonomy" id="3218"/>
    <lineage>
        <taxon>Eukaryota</taxon>
        <taxon>Viridiplantae</taxon>
        <taxon>Streptophyta</taxon>
        <taxon>Embryophyta</taxon>
        <taxon>Bryophyta</taxon>
        <taxon>Bryophytina</taxon>
        <taxon>Bryopsida</taxon>
        <taxon>Funariidae</taxon>
        <taxon>Funariales</taxon>
        <taxon>Funariaceae</taxon>
        <taxon>Physcomitrium</taxon>
    </lineage>
</organism>
<dbReference type="Gramene" id="Pp3c7_23289V3.1">
    <property type="protein sequence ID" value="PAC:32926355.CDS.1"/>
    <property type="gene ID" value="Pp3c7_23289"/>
</dbReference>
<dbReference type="EMBL" id="ABEU02000007">
    <property type="protein sequence ID" value="PNR51558.1"/>
    <property type="molecule type" value="Genomic_DNA"/>
</dbReference>
<protein>
    <submittedName>
        <fullName evidence="1 2">Uncharacterized protein</fullName>
    </submittedName>
</protein>
<dbReference type="EnsemblPlants" id="Pp3c7_23289V3.1">
    <property type="protein sequence ID" value="PAC:32926355.CDS.1"/>
    <property type="gene ID" value="Pp3c7_23289"/>
</dbReference>